<accession>A0A839QTD9</accession>
<dbReference type="SUPFAM" id="SSF54593">
    <property type="entry name" value="Glyoxalase/Bleomycin resistance protein/Dihydroxybiphenyl dioxygenase"/>
    <property type="match status" value="1"/>
</dbReference>
<dbReference type="Pfam" id="PF00903">
    <property type="entry name" value="Glyoxalase"/>
    <property type="match status" value="1"/>
</dbReference>
<evidence type="ECO:0000313" key="2">
    <source>
        <dbReference type="EMBL" id="MBB3023332.1"/>
    </source>
</evidence>
<dbReference type="EMBL" id="JACHWP010000004">
    <property type="protein sequence ID" value="MBB3023332.1"/>
    <property type="molecule type" value="Genomic_DNA"/>
</dbReference>
<dbReference type="PROSITE" id="PS51819">
    <property type="entry name" value="VOC"/>
    <property type="match status" value="1"/>
</dbReference>
<dbReference type="Proteomes" id="UP000568050">
    <property type="component" value="Unassembled WGS sequence"/>
</dbReference>
<name>A0A839QTD9_9MICO</name>
<keyword evidence="3" id="KW-1185">Reference proteome</keyword>
<evidence type="ECO:0000259" key="1">
    <source>
        <dbReference type="PROSITE" id="PS51819"/>
    </source>
</evidence>
<feature type="domain" description="VOC" evidence="1">
    <location>
        <begin position="31"/>
        <end position="158"/>
    </location>
</feature>
<gene>
    <name evidence="2" type="ORF">FHX50_001624</name>
</gene>
<protein>
    <recommendedName>
        <fullName evidence="1">VOC domain-containing protein</fullName>
    </recommendedName>
</protein>
<proteinExistence type="predicted"/>
<dbReference type="InterPro" id="IPR037523">
    <property type="entry name" value="VOC_core"/>
</dbReference>
<dbReference type="InterPro" id="IPR004360">
    <property type="entry name" value="Glyas_Fos-R_dOase_dom"/>
</dbReference>
<reference evidence="2 3" key="1">
    <citation type="submission" date="2020-08" db="EMBL/GenBank/DDBJ databases">
        <title>Sequencing the genomes of 1000 actinobacteria strains.</title>
        <authorList>
            <person name="Klenk H.-P."/>
        </authorList>
    </citation>
    <scope>NUCLEOTIDE SEQUENCE [LARGE SCALE GENOMIC DNA]</scope>
    <source>
        <strain evidence="2 3">DSM 23040</strain>
    </source>
</reference>
<comment type="caution">
    <text evidence="2">The sequence shown here is derived from an EMBL/GenBank/DDBJ whole genome shotgun (WGS) entry which is preliminary data.</text>
</comment>
<evidence type="ECO:0000313" key="3">
    <source>
        <dbReference type="Proteomes" id="UP000568050"/>
    </source>
</evidence>
<dbReference type="RefSeq" id="WP_183376433.1">
    <property type="nucleotide sequence ID" value="NZ_CBCSFZ010000014.1"/>
</dbReference>
<dbReference type="Gene3D" id="3.10.180.10">
    <property type="entry name" value="2,3-Dihydroxybiphenyl 1,2-Dioxygenase, domain 1"/>
    <property type="match status" value="1"/>
</dbReference>
<organism evidence="2 3">
    <name type="scientific">Helcobacillus massiliensis</name>
    <dbReference type="NCBI Taxonomy" id="521392"/>
    <lineage>
        <taxon>Bacteria</taxon>
        <taxon>Bacillati</taxon>
        <taxon>Actinomycetota</taxon>
        <taxon>Actinomycetes</taxon>
        <taxon>Micrococcales</taxon>
        <taxon>Dermabacteraceae</taxon>
        <taxon>Helcobacillus</taxon>
    </lineage>
</organism>
<sequence>MTHYLPCSEHASHTCECPPRPAPRPNSSINRVARFHLSAHDLDRLSAFYTALFNWRFEDWTEWYGSPLYGITTGPGSPGIDGVAQQRPARAMTQQPYNRHKGWNFPQFVIGVHDLDAASDAVTRHGGELVGGVVHLALCSRGQRFFDTEGNLLALAEGDLL</sequence>
<dbReference type="InterPro" id="IPR029068">
    <property type="entry name" value="Glyas_Bleomycin-R_OHBP_Dase"/>
</dbReference>
<dbReference type="AlphaFoldDB" id="A0A839QTD9"/>